<protein>
    <recommendedName>
        <fullName evidence="4">DUF2946 family protein</fullName>
    </recommendedName>
</protein>
<organism evidence="2 3">
    <name type="scientific">Shimia abyssi</name>
    <dbReference type="NCBI Taxonomy" id="1662395"/>
    <lineage>
        <taxon>Bacteria</taxon>
        <taxon>Pseudomonadati</taxon>
        <taxon>Pseudomonadota</taxon>
        <taxon>Alphaproteobacteria</taxon>
        <taxon>Rhodobacterales</taxon>
        <taxon>Roseobacteraceae</taxon>
    </lineage>
</organism>
<evidence type="ECO:0008006" key="4">
    <source>
        <dbReference type="Google" id="ProtNLM"/>
    </source>
</evidence>
<evidence type="ECO:0000313" key="2">
    <source>
        <dbReference type="EMBL" id="PSL18143.1"/>
    </source>
</evidence>
<keyword evidence="3" id="KW-1185">Reference proteome</keyword>
<reference evidence="2 3" key="1">
    <citation type="submission" date="2018-03" db="EMBL/GenBank/DDBJ databases">
        <title>Genomic Encyclopedia of Archaeal and Bacterial Type Strains, Phase II (KMG-II): from individual species to whole genera.</title>
        <authorList>
            <person name="Goeker M."/>
        </authorList>
    </citation>
    <scope>NUCLEOTIDE SEQUENCE [LARGE SCALE GENOMIC DNA]</scope>
    <source>
        <strain evidence="2 3">DSM 100673</strain>
    </source>
</reference>
<dbReference type="AlphaFoldDB" id="A0A2P8F8U9"/>
<dbReference type="Proteomes" id="UP000240418">
    <property type="component" value="Unassembled WGS sequence"/>
</dbReference>
<gene>
    <name evidence="2" type="ORF">CLV88_11267</name>
</gene>
<feature type="region of interest" description="Disordered" evidence="1">
    <location>
        <begin position="89"/>
        <end position="115"/>
    </location>
</feature>
<name>A0A2P8F8U9_9RHOB</name>
<proteinExistence type="predicted"/>
<evidence type="ECO:0000256" key="1">
    <source>
        <dbReference type="SAM" id="MobiDB-lite"/>
    </source>
</evidence>
<dbReference type="EMBL" id="PYGJ01000012">
    <property type="protein sequence ID" value="PSL18143.1"/>
    <property type="molecule type" value="Genomic_DNA"/>
</dbReference>
<sequence>MAKLRSYLSALMVFVLVLTGHSLAIARGMPGASGYAEYCIGETAVMVPVDAEGNPIGPAHVCPDISLSLLNWIAESPLVIVPVTGAVSRESTQRHRDAPAIRRKLPSTRAPPILL</sequence>
<dbReference type="RefSeq" id="WP_106609471.1">
    <property type="nucleotide sequence ID" value="NZ_PYGJ01000012.1"/>
</dbReference>
<evidence type="ECO:0000313" key="3">
    <source>
        <dbReference type="Proteomes" id="UP000240418"/>
    </source>
</evidence>
<comment type="caution">
    <text evidence="2">The sequence shown here is derived from an EMBL/GenBank/DDBJ whole genome shotgun (WGS) entry which is preliminary data.</text>
</comment>
<feature type="compositionally biased region" description="Basic and acidic residues" evidence="1">
    <location>
        <begin position="91"/>
        <end position="100"/>
    </location>
</feature>
<accession>A0A2P8F8U9</accession>